<dbReference type="PANTHER" id="PTHR24064">
    <property type="entry name" value="SOLUTE CARRIER FAMILY 22 MEMBER"/>
    <property type="match status" value="1"/>
</dbReference>
<evidence type="ECO:0000259" key="6">
    <source>
        <dbReference type="PROSITE" id="PS50850"/>
    </source>
</evidence>
<feature type="transmembrane region" description="Helical" evidence="5">
    <location>
        <begin position="437"/>
        <end position="457"/>
    </location>
</feature>
<feature type="transmembrane region" description="Helical" evidence="5">
    <location>
        <begin position="497"/>
        <end position="517"/>
    </location>
</feature>
<dbReference type="CDD" id="cd17317">
    <property type="entry name" value="MFS_SLC22"/>
    <property type="match status" value="1"/>
</dbReference>
<feature type="transmembrane region" description="Helical" evidence="5">
    <location>
        <begin position="523"/>
        <end position="544"/>
    </location>
</feature>
<dbReference type="AlphaFoldDB" id="A0AAR5P692"/>
<feature type="transmembrane region" description="Helical" evidence="5">
    <location>
        <begin position="376"/>
        <end position="397"/>
    </location>
</feature>
<dbReference type="GO" id="GO:0016020">
    <property type="term" value="C:membrane"/>
    <property type="evidence" value="ECO:0007669"/>
    <property type="project" value="UniProtKB-SubCell"/>
</dbReference>
<evidence type="ECO:0000256" key="2">
    <source>
        <dbReference type="ARBA" id="ARBA00022692"/>
    </source>
</evidence>
<dbReference type="GO" id="GO:0022857">
    <property type="term" value="F:transmembrane transporter activity"/>
    <property type="evidence" value="ECO:0007669"/>
    <property type="project" value="InterPro"/>
</dbReference>
<organism evidence="7 8">
    <name type="scientific">Dendroctonus ponderosae</name>
    <name type="common">Mountain pine beetle</name>
    <dbReference type="NCBI Taxonomy" id="77166"/>
    <lineage>
        <taxon>Eukaryota</taxon>
        <taxon>Metazoa</taxon>
        <taxon>Ecdysozoa</taxon>
        <taxon>Arthropoda</taxon>
        <taxon>Hexapoda</taxon>
        <taxon>Insecta</taxon>
        <taxon>Pterygota</taxon>
        <taxon>Neoptera</taxon>
        <taxon>Endopterygota</taxon>
        <taxon>Coleoptera</taxon>
        <taxon>Polyphaga</taxon>
        <taxon>Cucujiformia</taxon>
        <taxon>Curculionidae</taxon>
        <taxon>Scolytinae</taxon>
        <taxon>Dendroctonus</taxon>
    </lineage>
</organism>
<feature type="transmembrane region" description="Helical" evidence="5">
    <location>
        <begin position="202"/>
        <end position="221"/>
    </location>
</feature>
<feature type="transmembrane region" description="Helical" evidence="5">
    <location>
        <begin position="289"/>
        <end position="307"/>
    </location>
</feature>
<dbReference type="KEGG" id="dpa:109535197"/>
<proteinExistence type="predicted"/>
<dbReference type="Pfam" id="PF00083">
    <property type="entry name" value="Sugar_tr"/>
    <property type="match status" value="1"/>
</dbReference>
<comment type="subcellular location">
    <subcellularLocation>
        <location evidence="1">Membrane</location>
        <topology evidence="1">Multi-pass membrane protein</topology>
    </subcellularLocation>
</comment>
<dbReference type="InterPro" id="IPR005828">
    <property type="entry name" value="MFS_sugar_transport-like"/>
</dbReference>
<dbReference type="EnsemblMetazoa" id="XM_019901069.1">
    <property type="protein sequence ID" value="XP_019756628.1"/>
    <property type="gene ID" value="LOC109535197"/>
</dbReference>
<keyword evidence="3 5" id="KW-1133">Transmembrane helix</keyword>
<evidence type="ECO:0000256" key="1">
    <source>
        <dbReference type="ARBA" id="ARBA00004141"/>
    </source>
</evidence>
<feature type="transmembrane region" description="Helical" evidence="5">
    <location>
        <begin position="463"/>
        <end position="485"/>
    </location>
</feature>
<feature type="transmembrane region" description="Helical" evidence="5">
    <location>
        <begin position="173"/>
        <end position="195"/>
    </location>
</feature>
<feature type="transmembrane region" description="Helical" evidence="5">
    <location>
        <begin position="262"/>
        <end position="283"/>
    </location>
</feature>
<evidence type="ECO:0000256" key="5">
    <source>
        <dbReference type="SAM" id="Phobius"/>
    </source>
</evidence>
<feature type="domain" description="Major facilitator superfamily (MFS) profile" evidence="6">
    <location>
        <begin position="125"/>
        <end position="551"/>
    </location>
</feature>
<gene>
    <name evidence="7" type="primary">109535197</name>
</gene>
<keyword evidence="2 5" id="KW-0812">Transmembrane</keyword>
<reference evidence="7" key="2">
    <citation type="submission" date="2024-08" db="UniProtKB">
        <authorList>
            <consortium name="EnsemblMetazoa"/>
        </authorList>
    </citation>
    <scope>IDENTIFICATION</scope>
</reference>
<feature type="transmembrane region" description="Helical" evidence="5">
    <location>
        <begin position="227"/>
        <end position="250"/>
    </location>
</feature>
<keyword evidence="8" id="KW-1185">Reference proteome</keyword>
<dbReference type="InterPro" id="IPR020846">
    <property type="entry name" value="MFS_dom"/>
</dbReference>
<dbReference type="PROSITE" id="PS50850">
    <property type="entry name" value="MFS"/>
    <property type="match status" value="1"/>
</dbReference>
<dbReference type="Gene3D" id="1.20.1250.20">
    <property type="entry name" value="MFS general substrate transporter like domains"/>
    <property type="match status" value="1"/>
</dbReference>
<feature type="transmembrane region" description="Helical" evidence="5">
    <location>
        <begin position="409"/>
        <end position="430"/>
    </location>
</feature>
<evidence type="ECO:0000256" key="4">
    <source>
        <dbReference type="ARBA" id="ARBA00023136"/>
    </source>
</evidence>
<dbReference type="InterPro" id="IPR036259">
    <property type="entry name" value="MFS_trans_sf"/>
</dbReference>
<name>A0AAR5P692_DENPD</name>
<evidence type="ECO:0000256" key="3">
    <source>
        <dbReference type="ARBA" id="ARBA00022989"/>
    </source>
</evidence>
<reference evidence="8" key="1">
    <citation type="journal article" date="2013" name="Genome Biol.">
        <title>Draft genome of the mountain pine beetle, Dendroctonus ponderosae Hopkins, a major forest pest.</title>
        <authorList>
            <person name="Keeling C.I."/>
            <person name="Yuen M.M."/>
            <person name="Liao N.Y."/>
            <person name="Docking T.R."/>
            <person name="Chan S.K."/>
            <person name="Taylor G.A."/>
            <person name="Palmquist D.L."/>
            <person name="Jackman S.D."/>
            <person name="Nguyen A."/>
            <person name="Li M."/>
            <person name="Henderson H."/>
            <person name="Janes J.K."/>
            <person name="Zhao Y."/>
            <person name="Pandoh P."/>
            <person name="Moore R."/>
            <person name="Sperling F.A."/>
            <person name="Huber D.P."/>
            <person name="Birol I."/>
            <person name="Jones S.J."/>
            <person name="Bohlmann J."/>
        </authorList>
    </citation>
    <scope>NUCLEOTIDE SEQUENCE</scope>
</reference>
<sequence>MTDCCCTQLQKVNNANKAMEDDDTKDTKTMDFDDILVELGELGRFQIIMYLLVCLPVLFGAANSLSYVFTAGVPDYRCFIPECENASNPIFEAPWIDWALLQDNSSQVIGFRADQCDRFAVNQTAWIADEEQCTKSIFDRNNIVKCTEWVFSGSDYTIVNEWNITCTENQWKISLVGSSHFAGIIVGSALFGILADRWGRKLVFIFCILLMTASGVLQVFAPEYITFVVLVFVNALGTAGVYPLAFILGVEMVGKSKREITGMVLNYFYAVGEALVALFAWISRDWKELQLIVSAPSIVFIGYYCIIPESVRWLMANSRNQRAKLVIMKVAKVNRVKLSEGLLKAFPDEQENQETDYNPKDRMLPIIRQMLRSRTLIIRFSIMYFIWAVNAFIYYGLSINATSLSGNKYINFALVSLVEIPGYSLAWICIQRLGRKLSLVLSLLLCGITCTLTIFISKVASNWAVIALFLLGKMVVTAAFGVVYVHTAEMLPTVIRSGGVGMASTTARVGALLAPFVPLLGVYFKALPMLMFGGLAIAAGLLALKLPETYGKKLPETVLEAIRL</sequence>
<protein>
    <recommendedName>
        <fullName evidence="6">Major facilitator superfamily (MFS) profile domain-containing protein</fullName>
    </recommendedName>
</protein>
<evidence type="ECO:0000313" key="7">
    <source>
        <dbReference type="EnsemblMetazoa" id="XP_019756628.1"/>
    </source>
</evidence>
<keyword evidence="4 5" id="KW-0472">Membrane</keyword>
<dbReference type="Proteomes" id="UP000019118">
    <property type="component" value="Unassembled WGS sequence"/>
</dbReference>
<accession>A0AAR5P692</accession>
<evidence type="ECO:0000313" key="8">
    <source>
        <dbReference type="Proteomes" id="UP000019118"/>
    </source>
</evidence>
<dbReference type="SUPFAM" id="SSF103473">
    <property type="entry name" value="MFS general substrate transporter"/>
    <property type="match status" value="1"/>
</dbReference>
<feature type="transmembrane region" description="Helical" evidence="5">
    <location>
        <begin position="47"/>
        <end position="69"/>
    </location>
</feature>